<keyword evidence="2" id="KW-0812">Transmembrane</keyword>
<feature type="transmembrane region" description="Helical" evidence="2">
    <location>
        <begin position="6"/>
        <end position="23"/>
    </location>
</feature>
<dbReference type="InParanoid" id="A0A2P6N7S4"/>
<evidence type="ECO:0000256" key="2">
    <source>
        <dbReference type="SAM" id="Phobius"/>
    </source>
</evidence>
<dbReference type="AlphaFoldDB" id="A0A2P6N7S4"/>
<keyword evidence="2" id="KW-0472">Membrane</keyword>
<dbReference type="Proteomes" id="UP000241769">
    <property type="component" value="Unassembled WGS sequence"/>
</dbReference>
<feature type="compositionally biased region" description="Basic and acidic residues" evidence="1">
    <location>
        <begin position="62"/>
        <end position="71"/>
    </location>
</feature>
<comment type="caution">
    <text evidence="3">The sequence shown here is derived from an EMBL/GenBank/DDBJ whole genome shotgun (WGS) entry which is preliminary data.</text>
</comment>
<reference evidence="3 4" key="1">
    <citation type="journal article" date="2018" name="Genome Biol. Evol.">
        <title>Multiple Roots of Fruiting Body Formation in Amoebozoa.</title>
        <authorList>
            <person name="Hillmann F."/>
            <person name="Forbes G."/>
            <person name="Novohradska S."/>
            <person name="Ferling I."/>
            <person name="Riege K."/>
            <person name="Groth M."/>
            <person name="Westermann M."/>
            <person name="Marz M."/>
            <person name="Spaller T."/>
            <person name="Winckler T."/>
            <person name="Schaap P."/>
            <person name="Glockner G."/>
        </authorList>
    </citation>
    <scope>NUCLEOTIDE SEQUENCE [LARGE SCALE GENOMIC DNA]</scope>
    <source>
        <strain evidence="3 4">Jena</strain>
    </source>
</reference>
<name>A0A2P6N7S4_9EUKA</name>
<evidence type="ECO:0000256" key="1">
    <source>
        <dbReference type="SAM" id="MobiDB-lite"/>
    </source>
</evidence>
<proteinExistence type="predicted"/>
<protein>
    <submittedName>
        <fullName evidence="3">Uncharacterized protein</fullName>
    </submittedName>
</protein>
<evidence type="ECO:0000313" key="4">
    <source>
        <dbReference type="Proteomes" id="UP000241769"/>
    </source>
</evidence>
<organism evidence="3 4">
    <name type="scientific">Planoprotostelium fungivorum</name>
    <dbReference type="NCBI Taxonomy" id="1890364"/>
    <lineage>
        <taxon>Eukaryota</taxon>
        <taxon>Amoebozoa</taxon>
        <taxon>Evosea</taxon>
        <taxon>Variosea</taxon>
        <taxon>Cavosteliida</taxon>
        <taxon>Cavosteliaceae</taxon>
        <taxon>Planoprotostelium</taxon>
    </lineage>
</organism>
<dbReference type="EMBL" id="MDYQ01000164">
    <property type="protein sequence ID" value="PRP80006.1"/>
    <property type="molecule type" value="Genomic_DNA"/>
</dbReference>
<accession>A0A2P6N7S4</accession>
<sequence>MSHFLKQVVVAAILGTATGYYIWAPDMKRTADKLTREKYGELPQKGAKGTSIGQQTQVTKTQESKERNTAE</sequence>
<keyword evidence="2" id="KW-1133">Transmembrane helix</keyword>
<feature type="region of interest" description="Disordered" evidence="1">
    <location>
        <begin position="35"/>
        <end position="71"/>
    </location>
</feature>
<evidence type="ECO:0000313" key="3">
    <source>
        <dbReference type="EMBL" id="PRP80006.1"/>
    </source>
</evidence>
<gene>
    <name evidence="3" type="ORF">PROFUN_12293</name>
</gene>
<keyword evidence="4" id="KW-1185">Reference proteome</keyword>
<feature type="compositionally biased region" description="Polar residues" evidence="1">
    <location>
        <begin position="51"/>
        <end position="61"/>
    </location>
</feature>